<dbReference type="GeneID" id="9499203"/>
<dbReference type="SMART" id="SM00849">
    <property type="entry name" value="Lactamase_B"/>
    <property type="match status" value="1"/>
</dbReference>
<organism evidence="2 3">
    <name type="scientific">Acidilobus saccharovorans (strain DSM 16705 / JCM 18335 / VKM B-2471 / 345-15)</name>
    <dbReference type="NCBI Taxonomy" id="666510"/>
    <lineage>
        <taxon>Archaea</taxon>
        <taxon>Thermoproteota</taxon>
        <taxon>Thermoprotei</taxon>
        <taxon>Acidilobales</taxon>
        <taxon>Acidilobaceae</taxon>
        <taxon>Acidilobus</taxon>
    </lineage>
</organism>
<sequence length="302" mass="33058">MTLSTIKGSTFLEKGSPATLFYTDRETGTVYIVDPGQGEDRPRALRRDLEKLGAGRKSVLVTHYHSDHLSALGELQVDEVAMSSLDAPIAKNPELRVVMTFGYPVNPADKLLTFHGPPIRVDVEIPPERDSYGPLKLVRLPGHTDGQVGAITPDGVFYVADALFGDRVLEKYGVPYHRMPCAAEGSLSTIEKLEGRVDFIVPSHGPLIKASDAGPFIEANIRRIEEAKEVILNVMSKSATIEDILVALLKKFKYSELTPDVLMLLEATVKGYIRCLRDENAVEVEVGERGLSFRASAKPSTA</sequence>
<dbReference type="PANTHER" id="PTHR42951">
    <property type="entry name" value="METALLO-BETA-LACTAMASE DOMAIN-CONTAINING"/>
    <property type="match status" value="1"/>
</dbReference>
<evidence type="ECO:0000259" key="1">
    <source>
        <dbReference type="SMART" id="SM00849"/>
    </source>
</evidence>
<dbReference type="STRING" id="666510.ASAC_0961"/>
<keyword evidence="2" id="KW-0378">Hydrolase</keyword>
<dbReference type="InterPro" id="IPR001279">
    <property type="entry name" value="Metallo-B-lactamas"/>
</dbReference>
<dbReference type="GO" id="GO:0016787">
    <property type="term" value="F:hydrolase activity"/>
    <property type="evidence" value="ECO:0007669"/>
    <property type="project" value="UniProtKB-KW"/>
</dbReference>
<dbReference type="InParanoid" id="D9Q228"/>
<name>D9Q228_ACIS3</name>
<evidence type="ECO:0000313" key="2">
    <source>
        <dbReference type="EMBL" id="ADL19366.1"/>
    </source>
</evidence>
<dbReference type="InterPro" id="IPR036866">
    <property type="entry name" value="RibonucZ/Hydroxyglut_hydro"/>
</dbReference>
<protein>
    <submittedName>
        <fullName evidence="2">Zinc-dependent hydrolase, glyoxylase II family</fullName>
    </submittedName>
</protein>
<dbReference type="eggNOG" id="arCOG00498">
    <property type="taxonomic scope" value="Archaea"/>
</dbReference>
<dbReference type="CDD" id="cd07743">
    <property type="entry name" value="metallo-hydrolase-like_MBL-fold"/>
    <property type="match status" value="1"/>
</dbReference>
<evidence type="ECO:0000313" key="3">
    <source>
        <dbReference type="Proteomes" id="UP000000346"/>
    </source>
</evidence>
<dbReference type="RefSeq" id="WP_013266878.1">
    <property type="nucleotide sequence ID" value="NC_014374.1"/>
</dbReference>
<accession>D9Q228</accession>
<reference evidence="2 3" key="1">
    <citation type="journal article" date="2010" name="Appl. Environ. Microbiol.">
        <title>The genome sequence of the crenarchaeon Acidilobus saccharovorans supports a new order, Acidilobales, and suggests an important ecological role in terrestrial acidic hot springs.</title>
        <authorList>
            <person name="Mardanov A.V."/>
            <person name="Svetlitchnyi V.A."/>
            <person name="Beletsky A.V."/>
            <person name="Prokofeva M.I."/>
            <person name="Bonch-Osmolovskaya E.A."/>
            <person name="Ravin N.V."/>
            <person name="Skryabin K.G."/>
        </authorList>
    </citation>
    <scope>NUCLEOTIDE SEQUENCE [LARGE SCALE GENOMIC DNA]</scope>
    <source>
        <strain evidence="3">DSM 16705 / JCM 18335 / VKM B-2471 / 345-15</strain>
    </source>
</reference>
<dbReference type="Proteomes" id="UP000000346">
    <property type="component" value="Chromosome"/>
</dbReference>
<dbReference type="AlphaFoldDB" id="D9Q228"/>
<dbReference type="OrthoDB" id="197151at2157"/>
<dbReference type="HOGENOM" id="CLU_061754_1_0_2"/>
<dbReference type="EMBL" id="CP001742">
    <property type="protein sequence ID" value="ADL19366.1"/>
    <property type="molecule type" value="Genomic_DNA"/>
</dbReference>
<dbReference type="InterPro" id="IPR050855">
    <property type="entry name" value="NDM-1-like"/>
</dbReference>
<dbReference type="PANTHER" id="PTHR42951:SF14">
    <property type="entry name" value="METALLO-BETA-LACTAMASE SUPERFAMILY PROTEIN"/>
    <property type="match status" value="1"/>
</dbReference>
<dbReference type="KEGG" id="asc:ASAC_0961"/>
<gene>
    <name evidence="2" type="ordered locus">ASAC_0961</name>
</gene>
<dbReference type="SUPFAM" id="SSF56281">
    <property type="entry name" value="Metallo-hydrolase/oxidoreductase"/>
    <property type="match status" value="1"/>
</dbReference>
<dbReference type="Gene3D" id="3.60.15.10">
    <property type="entry name" value="Ribonuclease Z/Hydroxyacylglutathione hydrolase-like"/>
    <property type="match status" value="1"/>
</dbReference>
<proteinExistence type="predicted"/>
<feature type="domain" description="Metallo-beta-lactamase" evidence="1">
    <location>
        <begin position="15"/>
        <end position="204"/>
    </location>
</feature>
<keyword evidence="3" id="KW-1185">Reference proteome</keyword>
<dbReference type="Pfam" id="PF00753">
    <property type="entry name" value="Lactamase_B"/>
    <property type="match status" value="1"/>
</dbReference>